<dbReference type="SUPFAM" id="SSF54427">
    <property type="entry name" value="NTF2-like"/>
    <property type="match status" value="1"/>
</dbReference>
<dbReference type="EMBL" id="JAEMOS010000024">
    <property type="protein sequence ID" value="MBJ7267018.1"/>
    <property type="molecule type" value="Genomic_DNA"/>
</dbReference>
<feature type="domain" description="YchJ-like middle NTF2-like" evidence="3">
    <location>
        <begin position="31"/>
        <end position="122"/>
    </location>
</feature>
<dbReference type="RefSeq" id="WP_199494507.1">
    <property type="nucleotide sequence ID" value="NZ_CAXBHZ010000017.1"/>
</dbReference>
<dbReference type="Proteomes" id="UP000621390">
    <property type="component" value="Unassembled WGS sequence"/>
</dbReference>
<evidence type="ECO:0000259" key="3">
    <source>
        <dbReference type="Pfam" id="PF17775"/>
    </source>
</evidence>
<evidence type="ECO:0000313" key="5">
    <source>
        <dbReference type="EMBL" id="MBJ7316046.1"/>
    </source>
</evidence>
<accession>A0A8I1GCS8</accession>
<dbReference type="AlphaFoldDB" id="A0A8I1GCS8"/>
<dbReference type="InterPro" id="IPR048469">
    <property type="entry name" value="YchJ-like_M"/>
</dbReference>
<evidence type="ECO:0000256" key="1">
    <source>
        <dbReference type="ARBA" id="ARBA00010839"/>
    </source>
</evidence>
<dbReference type="HAMAP" id="MF_00612">
    <property type="entry name" value="UPF0225"/>
    <property type="match status" value="1"/>
</dbReference>
<comment type="caution">
    <text evidence="5">The sequence shown here is derived from an EMBL/GenBank/DDBJ whole genome shotgun (WGS) entry which is preliminary data.</text>
</comment>
<dbReference type="InterPro" id="IPR032710">
    <property type="entry name" value="NTF2-like_dom_sf"/>
</dbReference>
<dbReference type="InterPro" id="IPR023006">
    <property type="entry name" value="YchJ-like"/>
</dbReference>
<sequence>MKMTEPCPCGLDKTYQDCCYAYHSGEATAQSPEALMRSRYSAFVGRLASYLEATWHSSSRPPLLDLSDSPNWLKLQVISSSVDQNKGQVHFRAFYKDGNDVAFMEEQSDFVQEDGKWYYLDGRVNND</sequence>
<keyword evidence="7" id="KW-1185">Reference proteome</keyword>
<dbReference type="Gene3D" id="3.10.450.50">
    <property type="match status" value="1"/>
</dbReference>
<dbReference type="Pfam" id="PF17775">
    <property type="entry name" value="YchJ_M-like"/>
    <property type="match status" value="1"/>
</dbReference>
<gene>
    <name evidence="4" type="ORF">JHC10_08680</name>
    <name evidence="5" type="ORF">JHC11_08580</name>
</gene>
<evidence type="ECO:0000256" key="2">
    <source>
        <dbReference type="HAMAP-Rule" id="MF_00612"/>
    </source>
</evidence>
<organism evidence="5 6">
    <name type="scientific">Idiomarina abyssalis</name>
    <dbReference type="NCBI Taxonomy" id="86102"/>
    <lineage>
        <taxon>Bacteria</taxon>
        <taxon>Pseudomonadati</taxon>
        <taxon>Pseudomonadota</taxon>
        <taxon>Gammaproteobacteria</taxon>
        <taxon>Alteromonadales</taxon>
        <taxon>Idiomarinaceae</taxon>
        <taxon>Idiomarina</taxon>
    </lineage>
</organism>
<evidence type="ECO:0000313" key="7">
    <source>
        <dbReference type="Proteomes" id="UP000655994"/>
    </source>
</evidence>
<dbReference type="InterPro" id="IPR004027">
    <property type="entry name" value="SEC_C_motif"/>
</dbReference>
<proteinExistence type="inferred from homology"/>
<dbReference type="Proteomes" id="UP000655994">
    <property type="component" value="Unassembled WGS sequence"/>
</dbReference>
<protein>
    <recommendedName>
        <fullName evidence="2">UPF0225 protein JHC10_08680</fullName>
    </recommendedName>
</protein>
<comment type="similarity">
    <text evidence="1 2">Belongs to the UPF0225 family.</text>
</comment>
<name>A0A8I1GCS8_9GAMM</name>
<reference evidence="5 7" key="1">
    <citation type="submission" date="2020-09" db="EMBL/GenBank/DDBJ databases">
        <title>Draft Genomes of Bacterial Isolates from North Pond Shallow Sediments.</title>
        <authorList>
            <person name="Kiel Reese B."/>
            <person name="Mullis M."/>
            <person name="Weisend R.E."/>
        </authorList>
    </citation>
    <scope>NUCLEOTIDE SEQUENCE</scope>
    <source>
        <strain evidence="5">KJE-2</strain>
        <strain evidence="4 7">KJE-3</strain>
    </source>
</reference>
<evidence type="ECO:0000313" key="4">
    <source>
        <dbReference type="EMBL" id="MBJ7267018.1"/>
    </source>
</evidence>
<evidence type="ECO:0000313" key="6">
    <source>
        <dbReference type="Proteomes" id="UP000621390"/>
    </source>
</evidence>
<dbReference type="EMBL" id="JAEMOP010000002">
    <property type="protein sequence ID" value="MBJ7316046.1"/>
    <property type="molecule type" value="Genomic_DNA"/>
</dbReference>
<dbReference type="Pfam" id="PF02810">
    <property type="entry name" value="SEC-C"/>
    <property type="match status" value="1"/>
</dbReference>